<sequence>MSSSSVESNVCPPVKQKVEEALAMERHYLAKHAWEYDHYKGRKRKSMSDKLHAEFKRNVGIYAGPDPRKDLNQVF</sequence>
<evidence type="ECO:0000313" key="1">
    <source>
        <dbReference type="EMBL" id="KAI4819484.1"/>
    </source>
</evidence>
<gene>
    <name evidence="1" type="ORF">KUCAC02_004730</name>
</gene>
<name>A0ACB9X014_CHAAC</name>
<evidence type="ECO:0000313" key="2">
    <source>
        <dbReference type="Proteomes" id="UP001057452"/>
    </source>
</evidence>
<dbReference type="Proteomes" id="UP001057452">
    <property type="component" value="Chromosome 10"/>
</dbReference>
<protein>
    <submittedName>
        <fullName evidence="1">Uncharacterized protein</fullName>
    </submittedName>
</protein>
<keyword evidence="2" id="KW-1185">Reference proteome</keyword>
<comment type="caution">
    <text evidence="1">The sequence shown here is derived from an EMBL/GenBank/DDBJ whole genome shotgun (WGS) entry which is preliminary data.</text>
</comment>
<proteinExistence type="predicted"/>
<dbReference type="EMBL" id="CM043794">
    <property type="protein sequence ID" value="KAI4819484.1"/>
    <property type="molecule type" value="Genomic_DNA"/>
</dbReference>
<accession>A0ACB9X014</accession>
<reference evidence="1" key="1">
    <citation type="submission" date="2022-05" db="EMBL/GenBank/DDBJ databases">
        <title>Chromosome-level genome of Chaenocephalus aceratus.</title>
        <authorList>
            <person name="Park H."/>
        </authorList>
    </citation>
    <scope>NUCLEOTIDE SEQUENCE</scope>
    <source>
        <strain evidence="1">KU_202001</strain>
    </source>
</reference>
<organism evidence="1 2">
    <name type="scientific">Chaenocephalus aceratus</name>
    <name type="common">Blackfin icefish</name>
    <name type="synonym">Chaenichthys aceratus</name>
    <dbReference type="NCBI Taxonomy" id="36190"/>
    <lineage>
        <taxon>Eukaryota</taxon>
        <taxon>Metazoa</taxon>
        <taxon>Chordata</taxon>
        <taxon>Craniata</taxon>
        <taxon>Vertebrata</taxon>
        <taxon>Euteleostomi</taxon>
        <taxon>Actinopterygii</taxon>
        <taxon>Neopterygii</taxon>
        <taxon>Teleostei</taxon>
        <taxon>Neoteleostei</taxon>
        <taxon>Acanthomorphata</taxon>
        <taxon>Eupercaria</taxon>
        <taxon>Perciformes</taxon>
        <taxon>Notothenioidei</taxon>
        <taxon>Channichthyidae</taxon>
        <taxon>Chaenocephalus</taxon>
    </lineage>
</organism>